<comment type="caution">
    <text evidence="1">The sequence shown here is derived from an EMBL/GenBank/DDBJ whole genome shotgun (WGS) entry which is preliminary data.</text>
</comment>
<sequence>MIWRGAGIERRGGGGGVEFCRVHEVPAAMAGKTTATCIFDTVI</sequence>
<dbReference type="Proteomes" id="UP000003045">
    <property type="component" value="Unassembled WGS sequence"/>
</dbReference>
<dbReference type="HOGENOM" id="CLU_3236151_0_0_11"/>
<evidence type="ECO:0000313" key="1">
    <source>
        <dbReference type="EMBL" id="EFM45023.1"/>
    </source>
</evidence>
<proteinExistence type="predicted"/>
<dbReference type="AlphaFoldDB" id="E0QTH9"/>
<organism evidence="1 2">
    <name type="scientific">Mobiluncus mulieris ATCC 35239</name>
    <dbReference type="NCBI Taxonomy" id="871571"/>
    <lineage>
        <taxon>Bacteria</taxon>
        <taxon>Bacillati</taxon>
        <taxon>Actinomycetota</taxon>
        <taxon>Actinomycetes</taxon>
        <taxon>Actinomycetales</taxon>
        <taxon>Actinomycetaceae</taxon>
        <taxon>Mobiluncus</taxon>
    </lineage>
</organism>
<keyword evidence="2" id="KW-1185">Reference proteome</keyword>
<protein>
    <submittedName>
        <fullName evidence="1">Uncharacterized protein</fullName>
    </submittedName>
</protein>
<reference evidence="1" key="1">
    <citation type="submission" date="2010-08" db="EMBL/GenBank/DDBJ databases">
        <authorList>
            <person name="Muzny D."/>
            <person name="Qin X."/>
            <person name="Deng J."/>
            <person name="Jiang H."/>
            <person name="Liu Y."/>
            <person name="Qu J."/>
            <person name="Song X.-Z."/>
            <person name="Zhang L."/>
            <person name="Thornton R."/>
            <person name="Coyle M."/>
            <person name="Francisco L."/>
            <person name="Jackson L."/>
            <person name="Javaid M."/>
            <person name="Korchina V."/>
            <person name="Kovar C."/>
            <person name="Mata R."/>
            <person name="Mathew T."/>
            <person name="Ngo R."/>
            <person name="Nguyen L."/>
            <person name="Nguyen N."/>
            <person name="Okwuonu G."/>
            <person name="Ongeri F."/>
            <person name="Pham C."/>
            <person name="Simmons D."/>
            <person name="Wilczek-Boney K."/>
            <person name="Hale W."/>
            <person name="Jakkamsetti A."/>
            <person name="Pham P."/>
            <person name="Ruth R."/>
            <person name="San Lucas F."/>
            <person name="Warren J."/>
            <person name="Zhang J."/>
            <person name="Zhao Z."/>
            <person name="Zhou C."/>
            <person name="Zhu D."/>
            <person name="Lee S."/>
            <person name="Bess C."/>
            <person name="Blankenburg K."/>
            <person name="Forbes L."/>
            <person name="Fu Q."/>
            <person name="Gubbala S."/>
            <person name="Hirani K."/>
            <person name="Jayaseelan J.C."/>
            <person name="Lara F."/>
            <person name="Munidasa M."/>
            <person name="Palculict T."/>
            <person name="Patil S."/>
            <person name="Pu L.-L."/>
            <person name="Saada N."/>
            <person name="Tang L."/>
            <person name="Weissenberger G."/>
            <person name="Zhu Y."/>
            <person name="Hemphill L."/>
            <person name="Shang Y."/>
            <person name="Youmans B."/>
            <person name="Ayvaz T."/>
            <person name="Ross M."/>
            <person name="Santibanez J."/>
            <person name="Aqrawi P."/>
            <person name="Gross S."/>
            <person name="Joshi V."/>
            <person name="Fowler G."/>
            <person name="Nazareth L."/>
            <person name="Reid J."/>
            <person name="Worley K."/>
            <person name="Petrosino J."/>
            <person name="Highlander S."/>
            <person name="Gibbs R."/>
        </authorList>
    </citation>
    <scope>NUCLEOTIDE SEQUENCE [LARGE SCALE GENOMIC DNA]</scope>
    <source>
        <strain evidence="1">ATCC 35239</strain>
    </source>
</reference>
<gene>
    <name evidence="1" type="ORF">HMPREF0580_2194</name>
</gene>
<name>E0QTH9_9ACTO</name>
<evidence type="ECO:0000313" key="2">
    <source>
        <dbReference type="Proteomes" id="UP000003045"/>
    </source>
</evidence>
<accession>E0QTH9</accession>
<dbReference type="EMBL" id="AEET01000048">
    <property type="protein sequence ID" value="EFM45023.1"/>
    <property type="molecule type" value="Genomic_DNA"/>
</dbReference>